<evidence type="ECO:0000313" key="1">
    <source>
        <dbReference type="EMBL" id="MBX42888.1"/>
    </source>
</evidence>
<protein>
    <submittedName>
        <fullName evidence="1">Uncharacterized protein</fullName>
    </submittedName>
</protein>
<dbReference type="AlphaFoldDB" id="A0A2P2NK72"/>
<accession>A0A2P2NK72</accession>
<reference evidence="1" key="1">
    <citation type="submission" date="2018-02" db="EMBL/GenBank/DDBJ databases">
        <title>Rhizophora mucronata_Transcriptome.</title>
        <authorList>
            <person name="Meera S.P."/>
            <person name="Sreeshan A."/>
            <person name="Augustine A."/>
        </authorList>
    </citation>
    <scope>NUCLEOTIDE SEQUENCE</scope>
    <source>
        <tissue evidence="1">Leaf</tissue>
    </source>
</reference>
<proteinExistence type="predicted"/>
<dbReference type="EMBL" id="GGEC01062404">
    <property type="protein sequence ID" value="MBX42888.1"/>
    <property type="molecule type" value="Transcribed_RNA"/>
</dbReference>
<name>A0A2P2NK72_RHIMU</name>
<sequence length="80" mass="8952">MSTSFAKYPISGASQTLFHQLASDHLRPSRETSTSKHGALNLFPCLVLLFVSRDVPSTVLFHVCNVIHSPRSAPWNKRFI</sequence>
<organism evidence="1">
    <name type="scientific">Rhizophora mucronata</name>
    <name type="common">Asiatic mangrove</name>
    <dbReference type="NCBI Taxonomy" id="61149"/>
    <lineage>
        <taxon>Eukaryota</taxon>
        <taxon>Viridiplantae</taxon>
        <taxon>Streptophyta</taxon>
        <taxon>Embryophyta</taxon>
        <taxon>Tracheophyta</taxon>
        <taxon>Spermatophyta</taxon>
        <taxon>Magnoliopsida</taxon>
        <taxon>eudicotyledons</taxon>
        <taxon>Gunneridae</taxon>
        <taxon>Pentapetalae</taxon>
        <taxon>rosids</taxon>
        <taxon>fabids</taxon>
        <taxon>Malpighiales</taxon>
        <taxon>Rhizophoraceae</taxon>
        <taxon>Rhizophora</taxon>
    </lineage>
</organism>